<dbReference type="AlphaFoldDB" id="A0A0E9QZD3"/>
<dbReference type="EMBL" id="GBXM01086306">
    <property type="protein sequence ID" value="JAH22271.1"/>
    <property type="molecule type" value="Transcribed_RNA"/>
</dbReference>
<organism evidence="2">
    <name type="scientific">Anguilla anguilla</name>
    <name type="common">European freshwater eel</name>
    <name type="synonym">Muraena anguilla</name>
    <dbReference type="NCBI Taxonomy" id="7936"/>
    <lineage>
        <taxon>Eukaryota</taxon>
        <taxon>Metazoa</taxon>
        <taxon>Chordata</taxon>
        <taxon>Craniata</taxon>
        <taxon>Vertebrata</taxon>
        <taxon>Euteleostomi</taxon>
        <taxon>Actinopterygii</taxon>
        <taxon>Neopterygii</taxon>
        <taxon>Teleostei</taxon>
        <taxon>Anguilliformes</taxon>
        <taxon>Anguillidae</taxon>
        <taxon>Anguilla</taxon>
    </lineage>
</organism>
<name>A0A0E9QZD3_ANGAN</name>
<keyword evidence="1" id="KW-1133">Transmembrane helix</keyword>
<reference evidence="2" key="1">
    <citation type="submission" date="2014-11" db="EMBL/GenBank/DDBJ databases">
        <authorList>
            <person name="Amaro Gonzalez C."/>
        </authorList>
    </citation>
    <scope>NUCLEOTIDE SEQUENCE</scope>
</reference>
<evidence type="ECO:0000313" key="2">
    <source>
        <dbReference type="EMBL" id="JAH22271.1"/>
    </source>
</evidence>
<sequence length="75" mass="8579">MARIVNQNLLKRMYTCTFVIICMMGGTMLNTVCCSNFRCCGHSNPVLMCKHVSFMQIKFLSNPFLVALEKRVVNQ</sequence>
<proteinExistence type="predicted"/>
<keyword evidence="1" id="KW-0812">Transmembrane</keyword>
<protein>
    <submittedName>
        <fullName evidence="2">Uncharacterized protein</fullName>
    </submittedName>
</protein>
<keyword evidence="1" id="KW-0472">Membrane</keyword>
<feature type="transmembrane region" description="Helical" evidence="1">
    <location>
        <begin position="12"/>
        <end position="32"/>
    </location>
</feature>
<accession>A0A0E9QZD3</accession>
<reference evidence="2" key="2">
    <citation type="journal article" date="2015" name="Fish Shellfish Immunol.">
        <title>Early steps in the European eel (Anguilla anguilla)-Vibrio vulnificus interaction in the gills: Role of the RtxA13 toxin.</title>
        <authorList>
            <person name="Callol A."/>
            <person name="Pajuelo D."/>
            <person name="Ebbesson L."/>
            <person name="Teles M."/>
            <person name="MacKenzie S."/>
            <person name="Amaro C."/>
        </authorList>
    </citation>
    <scope>NUCLEOTIDE SEQUENCE</scope>
</reference>
<evidence type="ECO:0000256" key="1">
    <source>
        <dbReference type="SAM" id="Phobius"/>
    </source>
</evidence>